<feature type="region of interest" description="Disordered" evidence="2">
    <location>
        <begin position="1829"/>
        <end position="1970"/>
    </location>
</feature>
<organism evidence="4 5">
    <name type="scientific">Erpetoichthys calabaricus</name>
    <name type="common">Rope fish</name>
    <name type="synonym">Calamoichthys calabaricus</name>
    <dbReference type="NCBI Taxonomy" id="27687"/>
    <lineage>
        <taxon>Eukaryota</taxon>
        <taxon>Metazoa</taxon>
        <taxon>Chordata</taxon>
        <taxon>Craniata</taxon>
        <taxon>Vertebrata</taxon>
        <taxon>Euteleostomi</taxon>
        <taxon>Actinopterygii</taxon>
        <taxon>Polypteriformes</taxon>
        <taxon>Polypteridae</taxon>
        <taxon>Erpetoichthys</taxon>
    </lineage>
</organism>
<reference evidence="4" key="3">
    <citation type="submission" date="2025-09" db="UniProtKB">
        <authorList>
            <consortium name="Ensembl"/>
        </authorList>
    </citation>
    <scope>IDENTIFICATION</scope>
</reference>
<feature type="compositionally biased region" description="Polar residues" evidence="2">
    <location>
        <begin position="428"/>
        <end position="438"/>
    </location>
</feature>
<dbReference type="Gene3D" id="2.30.30.190">
    <property type="entry name" value="CAP Gly-rich-like domain"/>
    <property type="match status" value="1"/>
</dbReference>
<keyword evidence="1" id="KW-0175">Coiled coil</keyword>
<evidence type="ECO:0000313" key="4">
    <source>
        <dbReference type="Ensembl" id="ENSECRP00000012257.1"/>
    </source>
</evidence>
<dbReference type="GO" id="GO:0034453">
    <property type="term" value="P:microtubule anchoring"/>
    <property type="evidence" value="ECO:0007669"/>
    <property type="project" value="InterPro"/>
</dbReference>
<feature type="compositionally biased region" description="Basic and acidic residues" evidence="2">
    <location>
        <begin position="576"/>
        <end position="603"/>
    </location>
</feature>
<feature type="compositionally biased region" description="Basic and acidic residues" evidence="2">
    <location>
        <begin position="1424"/>
        <end position="1434"/>
    </location>
</feature>
<feature type="compositionally biased region" description="Low complexity" evidence="2">
    <location>
        <begin position="1184"/>
        <end position="1207"/>
    </location>
</feature>
<dbReference type="InterPro" id="IPR000938">
    <property type="entry name" value="CAP-Gly_domain"/>
</dbReference>
<feature type="region of interest" description="Disordered" evidence="2">
    <location>
        <begin position="367"/>
        <end position="603"/>
    </location>
</feature>
<feature type="region of interest" description="Disordered" evidence="2">
    <location>
        <begin position="59"/>
        <end position="110"/>
    </location>
</feature>
<feature type="compositionally biased region" description="Low complexity" evidence="2">
    <location>
        <begin position="1051"/>
        <end position="1065"/>
    </location>
</feature>
<feature type="compositionally biased region" description="Polar residues" evidence="2">
    <location>
        <begin position="2286"/>
        <end position="2300"/>
    </location>
</feature>
<feature type="coiled-coil region" evidence="1">
    <location>
        <begin position="1974"/>
        <end position="2013"/>
    </location>
</feature>
<dbReference type="InterPro" id="IPR028750">
    <property type="entry name" value="CEP350/CC187"/>
</dbReference>
<protein>
    <submittedName>
        <fullName evidence="4">Centrosomal protein 350</fullName>
    </submittedName>
</protein>
<feature type="compositionally biased region" description="Basic and acidic residues" evidence="2">
    <location>
        <begin position="2672"/>
        <end position="2692"/>
    </location>
</feature>
<name>A0A8C4X804_ERPCA</name>
<feature type="compositionally biased region" description="Basic and acidic residues" evidence="2">
    <location>
        <begin position="2650"/>
        <end position="2660"/>
    </location>
</feature>
<feature type="region of interest" description="Disordered" evidence="2">
    <location>
        <begin position="2746"/>
        <end position="2768"/>
    </location>
</feature>
<feature type="compositionally biased region" description="Basic and acidic residues" evidence="2">
    <location>
        <begin position="1567"/>
        <end position="1590"/>
    </location>
</feature>
<dbReference type="Pfam" id="PF01302">
    <property type="entry name" value="CAP_GLY"/>
    <property type="match status" value="1"/>
</dbReference>
<reference evidence="4" key="2">
    <citation type="submission" date="2025-08" db="UniProtKB">
        <authorList>
            <consortium name="Ensembl"/>
        </authorList>
    </citation>
    <scope>IDENTIFICATION</scope>
</reference>
<evidence type="ECO:0000256" key="2">
    <source>
        <dbReference type="SAM" id="MobiDB-lite"/>
    </source>
</evidence>
<feature type="region of interest" description="Disordered" evidence="2">
    <location>
        <begin position="638"/>
        <end position="724"/>
    </location>
</feature>
<dbReference type="PANTHER" id="PTHR13958:SF3">
    <property type="entry name" value="CAP-GLY DOMAIN-CONTAINING PROTEIN-RELATED"/>
    <property type="match status" value="1"/>
</dbReference>
<accession>A0A8C4X804</accession>
<feature type="region of interest" description="Disordered" evidence="2">
    <location>
        <begin position="2650"/>
        <end position="2707"/>
    </location>
</feature>
<feature type="compositionally biased region" description="Acidic residues" evidence="2">
    <location>
        <begin position="2311"/>
        <end position="2322"/>
    </location>
</feature>
<feature type="compositionally biased region" description="Basic and acidic residues" evidence="2">
    <location>
        <begin position="662"/>
        <end position="671"/>
    </location>
</feature>
<evidence type="ECO:0000313" key="5">
    <source>
        <dbReference type="Proteomes" id="UP000694620"/>
    </source>
</evidence>
<dbReference type="GeneTree" id="ENSGT00940000155130"/>
<dbReference type="SUPFAM" id="SSF74924">
    <property type="entry name" value="Cap-Gly domain"/>
    <property type="match status" value="1"/>
</dbReference>
<feature type="region of interest" description="Disordered" evidence="2">
    <location>
        <begin position="744"/>
        <end position="778"/>
    </location>
</feature>
<feature type="coiled-coil region" evidence="1">
    <location>
        <begin position="1315"/>
        <end position="1342"/>
    </location>
</feature>
<dbReference type="PANTHER" id="PTHR13958">
    <property type="entry name" value="CENTROSOME-ASSOCIATED PROTEIN 350"/>
    <property type="match status" value="1"/>
</dbReference>
<gene>
    <name evidence="4" type="primary">CEP350</name>
    <name evidence="4" type="synonym">cep350</name>
</gene>
<dbReference type="Ensembl" id="ENSECRT00000012456.1">
    <property type="protein sequence ID" value="ENSECRP00000012257.1"/>
    <property type="gene ID" value="ENSECRG00000008151.1"/>
</dbReference>
<feature type="compositionally biased region" description="Basic and acidic residues" evidence="2">
    <location>
        <begin position="2208"/>
        <end position="2225"/>
    </location>
</feature>
<keyword evidence="5" id="KW-1185">Reference proteome</keyword>
<dbReference type="GO" id="GO:0008017">
    <property type="term" value="F:microtubule binding"/>
    <property type="evidence" value="ECO:0007669"/>
    <property type="project" value="InterPro"/>
</dbReference>
<feature type="compositionally biased region" description="Low complexity" evidence="2">
    <location>
        <begin position="1761"/>
        <end position="1775"/>
    </location>
</feature>
<reference evidence="4" key="1">
    <citation type="submission" date="2021-06" db="EMBL/GenBank/DDBJ databases">
        <authorList>
            <consortium name="Wellcome Sanger Institute Data Sharing"/>
        </authorList>
    </citation>
    <scope>NUCLEOTIDE SEQUENCE [LARGE SCALE GENOMIC DNA]</scope>
</reference>
<feature type="compositionally biased region" description="Low complexity" evidence="2">
    <location>
        <begin position="1097"/>
        <end position="1108"/>
    </location>
</feature>
<feature type="region of interest" description="Disordered" evidence="2">
    <location>
        <begin position="877"/>
        <end position="927"/>
    </location>
</feature>
<feature type="region of interest" description="Disordered" evidence="2">
    <location>
        <begin position="1744"/>
        <end position="1796"/>
    </location>
</feature>
<feature type="compositionally biased region" description="Basic and acidic residues" evidence="2">
    <location>
        <begin position="1785"/>
        <end position="1796"/>
    </location>
</feature>
<feature type="domain" description="CAP-Gly" evidence="3">
    <location>
        <begin position="2398"/>
        <end position="2440"/>
    </location>
</feature>
<feature type="compositionally biased region" description="Polar residues" evidence="2">
    <location>
        <begin position="1453"/>
        <end position="1464"/>
    </location>
</feature>
<sequence>MWSSKTGEASGLPLSSNSRRELASTWESLNQTKATLRHIENRLEVAPSSMAVLESIMDVKKTSSSSNRKVSRKDGRYHVDSASAAKPIGRGRAGKDKSSRSPLRVTTLESNVKKGHKVEFREPLASYRDAAPSYLMPSHLDDPCLLSDLHTTDTKQVDDRLSRMIYERDTRDLQSQDFESTLSTAVNDTVVQYLNDRPALDILRRSEALYKTTTGSWKAEKDFVAADDGSRVLYPNGCQVAVANSQSSSPSSSSQRLEILKNRQHDEKLEKLKERIRKQREHSEETTERERQMGYLEQPIPVNVETSAPNAKVRKVAVARPAPVYKGFNPTETKIRTPDGKVWPEAEFQNLSREIYRDLSLQLAAEEVKTKSKPPEIDKKPVKTTRKVHKAPLSLSPEAKPGSHGINTASWREGQKVVRMVLGPPPTTAGTKRAQSNERAAPATGNRTGSTLKTESDKCLEKTKKPRARSAEGRQPEVNLKKSTSSTELPSGPEEKPHTSKDFLSVEIRSILDDLHLDNPIGEAEDKQSGVTDRMARGSRLSRSASPAKRKQESNEAGLKKRHYDSDSVRQYIVRQQEERKKRQSEEKRAQKEEAERKNKRLQELYKKQKEAFAKSKLTPHAAAQKRLQETYTKLLEQTKLKDQLPTVSEVQAKPMYQPSGESDKENKVQERPLSASSSSDLSLSEPQQPLTRNDLKGPSWMQPDRLSPSERNITSPTPQSGSLFTQLLGLDQQSLLQKEFESVLSRQRKEPPSVGIPYSSLSSNVLPKSAGQNKSRSHRIEALKATAASLSSRIENEARKLAQTSIACNSVCAAEKAVTPFSNNDGCWAKSESPPVRENSEEDLSSRIERYLNTGQTVFEGDLPGVGNLYEFKKRKDTDRSPVPEGLVPATVSVVEKQTKSSPEPVVASSKVQLEPHESSLDSISEGTLLSEGTLSEEEEPAHLQSPLKLAERLEERDFCAAEQTLFQPITDFKKEAEKFPTFTTQLAEADWKGPWEELKGSPHSVINIFTRNFQSCSKVLEEKGEKVQSRSLLSAGTPAEVSYEDDFVSTNSSSSHSVKRASSNGSVSSFHEELTSRKSPSDQKVLRSVDHSPKSDVASSPRSASSLKKDHVEDSNLQHSLDDDKAISSMSHFEATPGKQWSPPSKTSPHRTDRGLESDSSLGDLSPRSIHSVKSDAGLSKRSAVLSPSRSPVSSAGSLKSSQGSEAIAGPSGSKMGVATPLDTRFRPSVPSAFTDLNKDSAPPGFMQFSPAVLQHRMSAELSYLDVIEESVRQLSDMERVRGISMAQQETVSLAQILKAQQQRHERDFSLLKMKAEQEALDAQRQLEETRQKAAQVHVESQQSFAQARQEAAEALQNNASQMLTQQIEAVRYTADAARHIKEMTDLARSQIASAISVPHMPITALYDQQRQQQSEFIKELRSRSIQDRKNEASTTLVSKDNLAAKSHHTASFDSYSESSAAKNRDASSLSGASSSSSSSSKRDGSPLPSLERKKKSSPKETKSISIEEEVNTAADDSLRSGSIPSLPDEKDNASVATEYSLKFDESMTEDEIEEKSFRSLLPSESHRRSTLEKKNKPHDDSDDEHPRSLSSHCSVKDSSMPFSGGQDSFFKFTMEMVRQYMKEEEVRAHHQSSLLRLREKALKEKTKAELAWLELQKKRLRDKGEDDKMPPIRKRKRGLLLRLQQEQAEIKRLKEANKAARKERQLILKQQEEIKRMRQTTIKLQEKLKCAGNDVLELPSSDTVEDAAKLSSAPEGMESPSAVSASESETSSIMQKLKKMRSHMDEKFLTKREQKLMQRRRNAEELLEWRRRLDLEEAAIRRMEKQALAAWDREPSRQKKSPEKREDSSPERKEAASEEESSVRVPSQSSVHSDSSVPEEVCSLPAENTAASEVASYTKEQDELAYSQDFEPSSSPSKQTAPSKSSTAVRPDVGAKSSSAPASTPRTWTEEPQSVFQSETASDQSDIEIRINALKDELRKRKSIVDQLKKEQRKRQKERLKAQEASLLKKLESYNDFIQKTQEELGKEKDALAASKPQIKTPSMGAETTKMKTPSVHWPESIKNSSLLPDSEAPRSLPEDTAEQGVTRSRSPESPRSPNELEPAAPDHVDPQPHDASHRAFSPDYKERAEDELGLNSSRSLILEELKSEESEDMDSHNLPSLKLEDLRTTGVKSVTPPREPVSETDALSALEAEHNDLEGDESEVQGRVKTDDGPARERPLEDSQPEPEAPSDLPRTEEREEDFQSDASTKTRDTGDSASKGPGKAPCLEESNESYRDDFELSSASENLKNSWTRSSAKLDHRTVSLEQEDSTEEIGEELSDKSYSTHSSFRSERLLELKSPTEDDKNKERHDGEIERHSPEPSAAENPDLLPDFHVGDRVLVSSVQPGTLRFKGKTGFANGFWVGVELDKSEGSNNGMYDGVRYFECAERHGIFAPPHKISRLPDHFEAYVDTTEDEESLDERSKAIDEPDQGVWDRKEDEKELKPPLDELPAQDLKPSAGDASPESSNVQEMGKPVGLEAEMVADQTCQAAQKSKPEFATQGVSGLHDGNGPAIVEVEDMTRQEKQPTPLLDLLNREKECLEAQRKPSLFESLLEQEAIRPAGQQAGDKVGEMADKIISKFVSDAVWQMQQIRKAQVEKIRVANAEGDHLPDESAPRLPPRQPLSRDVLKDVVPRLMGKEELEEKDGSTSPDLCLRPESPVFGTNGQEELAKRLAELELGRDLLDALGDDQDWFDEDFGLSSRKEQQKRQQAGTAVKEPQKSLARPQLPLLKPRDEPLVVVPHTSAEVDKLVRCAVDELWKCKLSGRRVEEACAPAHYLASDAVGHDSDSRSRLSYKLVVFDLSREIFQEIFAECLGVSRPLWMKSARQPLPYYRRVTNPNNPEEVKDFISAEVQKLIGLKEEQKTDWQKLLKFGRKKRDRIDQILVQELPEEESQWVNYDEYELFVKMQLTDTVFDVLLKDTVDVLQKIESKRAALCLS</sequence>
<dbReference type="SMART" id="SM01052">
    <property type="entry name" value="CAP_GLY"/>
    <property type="match status" value="1"/>
</dbReference>
<evidence type="ECO:0000256" key="1">
    <source>
        <dbReference type="SAM" id="Coils"/>
    </source>
</evidence>
<feature type="region of interest" description="Disordered" evidence="2">
    <location>
        <begin position="1049"/>
        <end position="1223"/>
    </location>
</feature>
<feature type="compositionally biased region" description="Polar residues" evidence="2">
    <location>
        <begin position="1939"/>
        <end position="1967"/>
    </location>
</feature>
<feature type="compositionally biased region" description="Basic and acidic residues" evidence="2">
    <location>
        <begin position="367"/>
        <end position="381"/>
    </location>
</feature>
<feature type="compositionally biased region" description="Low complexity" evidence="2">
    <location>
        <begin position="1866"/>
        <end position="1884"/>
    </location>
</feature>
<feature type="compositionally biased region" description="Basic and acidic residues" evidence="2">
    <location>
        <begin position="258"/>
        <end position="273"/>
    </location>
</feature>
<feature type="compositionally biased region" description="Polar residues" evidence="2">
    <location>
        <begin position="760"/>
        <end position="775"/>
    </location>
</feature>
<feature type="compositionally biased region" description="Basic and acidic residues" evidence="2">
    <location>
        <begin position="1072"/>
        <end position="1096"/>
    </location>
</feature>
<feature type="region of interest" description="Disordered" evidence="2">
    <location>
        <begin position="1424"/>
        <end position="1443"/>
    </location>
</feature>
<feature type="compositionally biased region" description="Polar residues" evidence="2">
    <location>
        <begin position="710"/>
        <end position="724"/>
    </location>
</feature>
<feature type="compositionally biased region" description="Basic and acidic residues" evidence="2">
    <location>
        <begin position="454"/>
        <end position="475"/>
    </location>
</feature>
<feature type="compositionally biased region" description="Basic and acidic residues" evidence="2">
    <location>
        <begin position="2465"/>
        <end position="2492"/>
    </location>
</feature>
<feature type="compositionally biased region" description="Polar residues" evidence="2">
    <location>
        <begin position="1591"/>
        <end position="1604"/>
    </location>
</feature>
<feature type="compositionally biased region" description="Basic and acidic residues" evidence="2">
    <location>
        <begin position="2108"/>
        <end position="2121"/>
    </location>
</feature>
<feature type="region of interest" description="Disordered" evidence="2">
    <location>
        <begin position="243"/>
        <end position="291"/>
    </location>
</feature>
<feature type="compositionally biased region" description="Low complexity" evidence="2">
    <location>
        <begin position="245"/>
        <end position="255"/>
    </location>
</feature>
<feature type="compositionally biased region" description="Low complexity" evidence="2">
    <location>
        <begin position="674"/>
        <end position="685"/>
    </location>
</feature>
<feature type="region of interest" description="Disordered" evidence="2">
    <location>
        <begin position="2457"/>
        <end position="2516"/>
    </location>
</feature>
<feature type="compositionally biased region" description="Basic and acidic residues" evidence="2">
    <location>
        <begin position="281"/>
        <end position="291"/>
    </location>
</feature>
<feature type="region of interest" description="Disordered" evidence="2">
    <location>
        <begin position="2031"/>
        <end position="2372"/>
    </location>
</feature>
<dbReference type="InterPro" id="IPR036859">
    <property type="entry name" value="CAP-Gly_dom_sf"/>
</dbReference>
<dbReference type="PROSITE" id="PS50245">
    <property type="entry name" value="CAP_GLY_2"/>
    <property type="match status" value="1"/>
</dbReference>
<proteinExistence type="predicted"/>
<feature type="compositionally biased region" description="Basic and acidic residues" evidence="2">
    <location>
        <begin position="1109"/>
        <end position="1128"/>
    </location>
</feature>
<feature type="coiled-coil region" evidence="1">
    <location>
        <begin position="1646"/>
        <end position="1730"/>
    </location>
</feature>
<evidence type="ECO:0000259" key="3">
    <source>
        <dbReference type="PROSITE" id="PS50245"/>
    </source>
</evidence>
<feature type="region of interest" description="Disordered" evidence="2">
    <location>
        <begin position="1453"/>
        <end position="1605"/>
    </location>
</feature>
<feature type="compositionally biased region" description="Polar residues" evidence="2">
    <location>
        <begin position="1913"/>
        <end position="1931"/>
    </location>
</feature>
<dbReference type="Proteomes" id="UP000694620">
    <property type="component" value="Chromosome 10"/>
</dbReference>
<dbReference type="GO" id="GO:0005813">
    <property type="term" value="C:centrosome"/>
    <property type="evidence" value="ECO:0007669"/>
    <property type="project" value="InterPro"/>
</dbReference>
<feature type="compositionally biased region" description="Basic and acidic residues" evidence="2">
    <location>
        <begin position="1829"/>
        <end position="1859"/>
    </location>
</feature>
<feature type="compositionally biased region" description="Low complexity" evidence="2">
    <location>
        <begin position="2091"/>
        <end position="2106"/>
    </location>
</feature>
<feature type="compositionally biased region" description="Low complexity" evidence="2">
    <location>
        <begin position="1469"/>
        <end position="1492"/>
    </location>
</feature>
<feature type="compositionally biased region" description="Basic and acidic residues" evidence="2">
    <location>
        <begin position="2334"/>
        <end position="2364"/>
    </location>
</feature>